<dbReference type="GO" id="GO:0004174">
    <property type="term" value="F:electron-transferring-flavoprotein dehydrogenase activity"/>
    <property type="evidence" value="ECO:0007669"/>
    <property type="project" value="TreeGrafter"/>
</dbReference>
<dbReference type="OrthoDB" id="202203at2759"/>
<sequence length="430" mass="47028">MGSLPEASHAVRLLVAGGSYAGLASAVNLFDLIRGLAPRQSDDPFIPHPDLPTFDVEITIVDERDGYYHLIGSPLALADSDYAKKNWVKFSDIKALQFPSFKVVHGSVSSVDPASKTATISDHLTKELSTQQYDYFVAASGLRRVWPVVPQARTRKAYLLEAEQQIHKVENAKHGVVVVGGGAVGIEMAAELKMVKPHVQVTLVHSRDKLLSSEGLPDETKDRALELLKVAGVEVLMSHRVANTTKLETTDGSNKHEIEFTSGHKMFASEVVMAISKSTRTSNYLPESAVDEEGYVKIKPNLNFEDGTPNAEFHYGAGDVVKWSGIKRCGAAMHQGQYVAENIYESIVSHRTGKTPKFKEIRHVPPMIGLAVGKQAVAYSPDQGTIYGEDVAHAYFRGDLGWTICWDYMQLGGPKAEVKAEVKAEAKSEL</sequence>
<protein>
    <recommendedName>
        <fullName evidence="1">FAD/NAD(P)-binding domain-containing protein</fullName>
    </recommendedName>
</protein>
<reference evidence="2 3" key="1">
    <citation type="submission" date="2015-09" db="EMBL/GenBank/DDBJ databases">
        <title>Draft genome of a European isolate of the apple canker pathogen Neonectria ditissima.</title>
        <authorList>
            <person name="Gomez-Cortecero A."/>
            <person name="Harrison R.J."/>
            <person name="Armitage A.D."/>
        </authorList>
    </citation>
    <scope>NUCLEOTIDE SEQUENCE [LARGE SCALE GENOMIC DNA]</scope>
    <source>
        <strain evidence="2 3">R09/05</strain>
    </source>
</reference>
<dbReference type="EMBL" id="LKCW01000005">
    <property type="protein sequence ID" value="KPM45781.1"/>
    <property type="molecule type" value="Genomic_DNA"/>
</dbReference>
<comment type="caution">
    <text evidence="2">The sequence shown here is derived from an EMBL/GenBank/DDBJ whole genome shotgun (WGS) entry which is preliminary data.</text>
</comment>
<evidence type="ECO:0000313" key="3">
    <source>
        <dbReference type="Proteomes" id="UP000050424"/>
    </source>
</evidence>
<dbReference type="AlphaFoldDB" id="A0A0P7BW53"/>
<feature type="domain" description="FAD/NAD(P)-binding" evidence="1">
    <location>
        <begin position="55"/>
        <end position="336"/>
    </location>
</feature>
<dbReference type="PRINTS" id="PR00368">
    <property type="entry name" value="FADPNR"/>
</dbReference>
<name>A0A0P7BW53_9HYPO</name>
<dbReference type="GO" id="GO:0050660">
    <property type="term" value="F:flavin adenine dinucleotide binding"/>
    <property type="evidence" value="ECO:0007669"/>
    <property type="project" value="TreeGrafter"/>
</dbReference>
<dbReference type="GO" id="GO:0005737">
    <property type="term" value="C:cytoplasm"/>
    <property type="evidence" value="ECO:0007669"/>
    <property type="project" value="TreeGrafter"/>
</dbReference>
<dbReference type="STRING" id="78410.A0A0P7BW53"/>
<proteinExistence type="predicted"/>
<dbReference type="Pfam" id="PF07992">
    <property type="entry name" value="Pyr_redox_2"/>
    <property type="match status" value="1"/>
</dbReference>
<organism evidence="2 3">
    <name type="scientific">Neonectria ditissima</name>
    <dbReference type="NCBI Taxonomy" id="78410"/>
    <lineage>
        <taxon>Eukaryota</taxon>
        <taxon>Fungi</taxon>
        <taxon>Dikarya</taxon>
        <taxon>Ascomycota</taxon>
        <taxon>Pezizomycotina</taxon>
        <taxon>Sordariomycetes</taxon>
        <taxon>Hypocreomycetidae</taxon>
        <taxon>Hypocreales</taxon>
        <taxon>Nectriaceae</taxon>
        <taxon>Neonectria</taxon>
    </lineage>
</organism>
<dbReference type="InterPro" id="IPR036188">
    <property type="entry name" value="FAD/NAD-bd_sf"/>
</dbReference>
<evidence type="ECO:0000313" key="2">
    <source>
        <dbReference type="EMBL" id="KPM45781.1"/>
    </source>
</evidence>
<gene>
    <name evidence="2" type="ORF">AK830_g839</name>
</gene>
<evidence type="ECO:0000259" key="1">
    <source>
        <dbReference type="Pfam" id="PF07992"/>
    </source>
</evidence>
<dbReference type="InterPro" id="IPR023753">
    <property type="entry name" value="FAD/NAD-binding_dom"/>
</dbReference>
<keyword evidence="3" id="KW-1185">Reference proteome</keyword>
<dbReference type="SUPFAM" id="SSF51905">
    <property type="entry name" value="FAD/NAD(P)-binding domain"/>
    <property type="match status" value="2"/>
</dbReference>
<dbReference type="PANTHER" id="PTHR43735:SF24">
    <property type="entry name" value="NUCLEOTIDE-DISULPHIDE OXIDOREDUCTASE AMID-LIKE, PUTATIVE (AFU_ORTHOLOGUE AFUA_1G17180)-RELATED"/>
    <property type="match status" value="1"/>
</dbReference>
<dbReference type="PANTHER" id="PTHR43735">
    <property type="entry name" value="APOPTOSIS-INDUCING FACTOR 1"/>
    <property type="match status" value="1"/>
</dbReference>
<dbReference type="PRINTS" id="PR00411">
    <property type="entry name" value="PNDRDTASEI"/>
</dbReference>
<accession>A0A0P7BW53</accession>
<dbReference type="Proteomes" id="UP000050424">
    <property type="component" value="Unassembled WGS sequence"/>
</dbReference>
<dbReference type="Gene3D" id="3.50.50.100">
    <property type="match status" value="1"/>
</dbReference>